<reference evidence="3" key="1">
    <citation type="journal article" date="2021" name="bioRxiv">
        <title>Whole Genome Assembly and Annotation of Northern Wild Rice, Zizania palustris L., Supports a Whole Genome Duplication in the Zizania Genus.</title>
        <authorList>
            <person name="Haas M."/>
            <person name="Kono T."/>
            <person name="Macchietto M."/>
            <person name="Millas R."/>
            <person name="McGilp L."/>
            <person name="Shao M."/>
            <person name="Duquette J."/>
            <person name="Hirsch C.N."/>
            <person name="Kimball J."/>
        </authorList>
    </citation>
    <scope>NUCLEOTIDE SEQUENCE</scope>
    <source>
        <tissue evidence="3">Fresh leaf tissue</tissue>
    </source>
</reference>
<organism evidence="3 4">
    <name type="scientific">Zizania palustris</name>
    <name type="common">Northern wild rice</name>
    <dbReference type="NCBI Taxonomy" id="103762"/>
    <lineage>
        <taxon>Eukaryota</taxon>
        <taxon>Viridiplantae</taxon>
        <taxon>Streptophyta</taxon>
        <taxon>Embryophyta</taxon>
        <taxon>Tracheophyta</taxon>
        <taxon>Spermatophyta</taxon>
        <taxon>Magnoliopsida</taxon>
        <taxon>Liliopsida</taxon>
        <taxon>Poales</taxon>
        <taxon>Poaceae</taxon>
        <taxon>BOP clade</taxon>
        <taxon>Oryzoideae</taxon>
        <taxon>Oryzeae</taxon>
        <taxon>Zizaniinae</taxon>
        <taxon>Zizania</taxon>
    </lineage>
</organism>
<evidence type="ECO:0000256" key="1">
    <source>
        <dbReference type="SAM" id="MobiDB-lite"/>
    </source>
</evidence>
<keyword evidence="2" id="KW-0732">Signal</keyword>
<feature type="compositionally biased region" description="Polar residues" evidence="1">
    <location>
        <begin position="49"/>
        <end position="61"/>
    </location>
</feature>
<dbReference type="Proteomes" id="UP000729402">
    <property type="component" value="Unassembled WGS sequence"/>
</dbReference>
<comment type="caution">
    <text evidence="3">The sequence shown here is derived from an EMBL/GenBank/DDBJ whole genome shotgun (WGS) entry which is preliminary data.</text>
</comment>
<evidence type="ECO:0000313" key="3">
    <source>
        <dbReference type="EMBL" id="KAG8069114.1"/>
    </source>
</evidence>
<dbReference type="AlphaFoldDB" id="A0A8J5T5F6"/>
<evidence type="ECO:0000256" key="2">
    <source>
        <dbReference type="SAM" id="SignalP"/>
    </source>
</evidence>
<proteinExistence type="predicted"/>
<name>A0A8J5T5F6_ZIZPA</name>
<gene>
    <name evidence="3" type="ORF">GUJ93_ZPchr0005g14966</name>
</gene>
<feature type="signal peptide" evidence="2">
    <location>
        <begin position="1"/>
        <end position="15"/>
    </location>
</feature>
<accession>A0A8J5T5F6</accession>
<dbReference type="EMBL" id="JAAALK010000284">
    <property type="protein sequence ID" value="KAG8069114.1"/>
    <property type="molecule type" value="Genomic_DNA"/>
</dbReference>
<evidence type="ECO:0000313" key="4">
    <source>
        <dbReference type="Proteomes" id="UP000729402"/>
    </source>
</evidence>
<protein>
    <recommendedName>
        <fullName evidence="5">Secreted protein</fullName>
    </recommendedName>
</protein>
<reference evidence="3" key="2">
    <citation type="submission" date="2021-02" db="EMBL/GenBank/DDBJ databases">
        <authorList>
            <person name="Kimball J.A."/>
            <person name="Haas M.W."/>
            <person name="Macchietto M."/>
            <person name="Kono T."/>
            <person name="Duquette J."/>
            <person name="Shao M."/>
        </authorList>
    </citation>
    <scope>NUCLEOTIDE SEQUENCE</scope>
    <source>
        <tissue evidence="3">Fresh leaf tissue</tissue>
    </source>
</reference>
<evidence type="ECO:0008006" key="5">
    <source>
        <dbReference type="Google" id="ProtNLM"/>
    </source>
</evidence>
<sequence>MLLLLLGYCAKTLHAQLLLPLGCRAKTLHAQSLLPLGCRVDARKDKTRQPTCAGQQESSGGPTADAFFQA</sequence>
<feature type="chain" id="PRO_5035180330" description="Secreted protein" evidence="2">
    <location>
        <begin position="16"/>
        <end position="70"/>
    </location>
</feature>
<keyword evidence="4" id="KW-1185">Reference proteome</keyword>
<feature type="region of interest" description="Disordered" evidence="1">
    <location>
        <begin position="48"/>
        <end position="70"/>
    </location>
</feature>